<evidence type="ECO:0000256" key="1">
    <source>
        <dbReference type="ARBA" id="ARBA00004651"/>
    </source>
</evidence>
<dbReference type="InterPro" id="IPR036640">
    <property type="entry name" value="ABC1_TM_sf"/>
</dbReference>
<dbReference type="PROSITE" id="PS50893">
    <property type="entry name" value="ABC_TRANSPORTER_2"/>
    <property type="match status" value="1"/>
</dbReference>
<evidence type="ECO:0000256" key="4">
    <source>
        <dbReference type="ARBA" id="ARBA00022840"/>
    </source>
</evidence>
<dbReference type="InterPro" id="IPR003439">
    <property type="entry name" value="ABC_transporter-like_ATP-bd"/>
</dbReference>
<dbReference type="InterPro" id="IPR014216">
    <property type="entry name" value="ABC_transptr_CydD"/>
</dbReference>
<dbReference type="Pfam" id="PF00664">
    <property type="entry name" value="ABC_membrane"/>
    <property type="match status" value="1"/>
</dbReference>
<dbReference type="PROSITE" id="PS50929">
    <property type="entry name" value="ABC_TM1F"/>
    <property type="match status" value="1"/>
</dbReference>
<dbReference type="CDD" id="cd18584">
    <property type="entry name" value="ABC_6TM_AarD_CydD"/>
    <property type="match status" value="1"/>
</dbReference>
<evidence type="ECO:0000259" key="8">
    <source>
        <dbReference type="PROSITE" id="PS50893"/>
    </source>
</evidence>
<evidence type="ECO:0000256" key="7">
    <source>
        <dbReference type="SAM" id="Phobius"/>
    </source>
</evidence>
<dbReference type="PANTHER" id="PTHR24221">
    <property type="entry name" value="ATP-BINDING CASSETTE SUB-FAMILY B"/>
    <property type="match status" value="1"/>
</dbReference>
<comment type="caution">
    <text evidence="10">The sequence shown here is derived from an EMBL/GenBank/DDBJ whole genome shotgun (WGS) entry which is preliminary data.</text>
</comment>
<dbReference type="SMART" id="SM00382">
    <property type="entry name" value="AAA"/>
    <property type="match status" value="1"/>
</dbReference>
<keyword evidence="5 7" id="KW-1133">Transmembrane helix</keyword>
<evidence type="ECO:0000256" key="2">
    <source>
        <dbReference type="ARBA" id="ARBA00022692"/>
    </source>
</evidence>
<dbReference type="InterPro" id="IPR011527">
    <property type="entry name" value="ABC1_TM_dom"/>
</dbReference>
<dbReference type="RefSeq" id="WP_307403279.1">
    <property type="nucleotide sequence ID" value="NZ_JAUSUX010000026.1"/>
</dbReference>
<keyword evidence="11" id="KW-1185">Reference proteome</keyword>
<dbReference type="Gene3D" id="3.40.50.300">
    <property type="entry name" value="P-loop containing nucleotide triphosphate hydrolases"/>
    <property type="match status" value="1"/>
</dbReference>
<feature type="transmembrane region" description="Helical" evidence="7">
    <location>
        <begin position="161"/>
        <end position="181"/>
    </location>
</feature>
<evidence type="ECO:0000256" key="5">
    <source>
        <dbReference type="ARBA" id="ARBA00022989"/>
    </source>
</evidence>
<evidence type="ECO:0000259" key="9">
    <source>
        <dbReference type="PROSITE" id="PS50929"/>
    </source>
</evidence>
<feature type="transmembrane region" description="Helical" evidence="7">
    <location>
        <begin position="59"/>
        <end position="85"/>
    </location>
</feature>
<keyword evidence="3" id="KW-0547">Nucleotide-binding</keyword>
<keyword evidence="6 7" id="KW-0472">Membrane</keyword>
<dbReference type="InterPro" id="IPR039421">
    <property type="entry name" value="Type_1_exporter"/>
</dbReference>
<evidence type="ECO:0000256" key="6">
    <source>
        <dbReference type="ARBA" id="ARBA00023136"/>
    </source>
</evidence>
<dbReference type="Gene3D" id="1.20.1560.10">
    <property type="entry name" value="ABC transporter type 1, transmembrane domain"/>
    <property type="match status" value="1"/>
</dbReference>
<comment type="subcellular location">
    <subcellularLocation>
        <location evidence="1">Cell membrane</location>
        <topology evidence="1">Multi-pass membrane protein</topology>
    </subcellularLocation>
</comment>
<feature type="domain" description="ABC transporter" evidence="8">
    <location>
        <begin position="349"/>
        <end position="584"/>
    </location>
</feature>
<feature type="domain" description="ABC transmembrane type-1" evidence="9">
    <location>
        <begin position="18"/>
        <end position="302"/>
    </location>
</feature>
<dbReference type="InterPro" id="IPR027417">
    <property type="entry name" value="P-loop_NTPase"/>
</dbReference>
<accession>A0ABU0B3Y0</accession>
<dbReference type="InterPro" id="IPR003593">
    <property type="entry name" value="AAA+_ATPase"/>
</dbReference>
<feature type="transmembrane region" description="Helical" evidence="7">
    <location>
        <begin position="239"/>
        <end position="268"/>
    </location>
</feature>
<reference evidence="10 11" key="1">
    <citation type="submission" date="2023-07" db="EMBL/GenBank/DDBJ databases">
        <title>Genomic Encyclopedia of Type Strains, Phase IV (KMG-IV): sequencing the most valuable type-strain genomes for metagenomic binning, comparative biology and taxonomic classification.</title>
        <authorList>
            <person name="Goeker M."/>
        </authorList>
    </citation>
    <scope>NUCLEOTIDE SEQUENCE [LARGE SCALE GENOMIC DNA]</scope>
    <source>
        <strain evidence="10 11">DSM 12396</strain>
    </source>
</reference>
<organism evidence="10 11">
    <name type="scientific">Desulfofundulus luciae</name>
    <dbReference type="NCBI Taxonomy" id="74702"/>
    <lineage>
        <taxon>Bacteria</taxon>
        <taxon>Bacillati</taxon>
        <taxon>Bacillota</taxon>
        <taxon>Clostridia</taxon>
        <taxon>Eubacteriales</taxon>
        <taxon>Peptococcaceae</taxon>
        <taxon>Desulfofundulus</taxon>
    </lineage>
</organism>
<name>A0ABU0B3Y0_9FIRM</name>
<gene>
    <name evidence="10" type="ORF">J2Z49_002559</name>
</gene>
<dbReference type="SUPFAM" id="SSF90123">
    <property type="entry name" value="ABC transporter transmembrane region"/>
    <property type="match status" value="1"/>
</dbReference>
<sequence length="589" mass="64187">MVDKRLWREARAGRFLLALTVGLGLGAGLLAVVQAGCIARVVSRVFLEGQDLSGVWPLLLALLGVIIFRAMLAWISEVMAFRVAARIKHDLRQRLLEHLLALGPVYVRGEQRSGELVNLLVEGVEAVETYFARYLPQLALAALVPLAVLGFVFPLDLTSGFILLFTAPLIPLFMYLISGWAQTLTRQQWETLSRMNAHFLDVLQGLSTLKIFGRSKAQARVIALISDRFRKTSLGVLRVAFLSALALEFLATISTALVAVTVALRLVYARIPFEEALFLLLLAPEFYLPFKLLGTYFHAGLAGVSAAGRIFALLETPAGEGALPQEKALHIEQSALRETALSQEKGLHIHFRDVHFSYEGGERPALRGISFELAPGERVALVGPSGAGKSTVASLLLRFIEPQSGRITVNGVPLEQISAGQWRRYVALVPQHPHLFYGNVAGNIRLGRPGASMEEVVEAARLAGAHPFIQGLPRGYDTPVGEGGIRLSGGQARLLAIARAFLKNAPLLILDEATAGLDPATEELVRQALERLMAGRTVLVIAHRLATVYRAHRILVLQGGRVVETGQHEELLKRQGVYRRLVGAYGGVQ</sequence>
<dbReference type="InterPro" id="IPR017871">
    <property type="entry name" value="ABC_transporter-like_CS"/>
</dbReference>
<evidence type="ECO:0000313" key="10">
    <source>
        <dbReference type="EMBL" id="MDQ0287431.1"/>
    </source>
</evidence>
<keyword evidence="4" id="KW-0067">ATP-binding</keyword>
<dbReference type="SUPFAM" id="SSF52540">
    <property type="entry name" value="P-loop containing nucleoside triphosphate hydrolases"/>
    <property type="match status" value="1"/>
</dbReference>
<evidence type="ECO:0000313" key="11">
    <source>
        <dbReference type="Proteomes" id="UP001225644"/>
    </source>
</evidence>
<dbReference type="PROSITE" id="PS00211">
    <property type="entry name" value="ABC_TRANSPORTER_1"/>
    <property type="match status" value="1"/>
</dbReference>
<keyword evidence="2 7" id="KW-0812">Transmembrane</keyword>
<dbReference type="Pfam" id="PF00005">
    <property type="entry name" value="ABC_tran"/>
    <property type="match status" value="1"/>
</dbReference>
<protein>
    <submittedName>
        <fullName evidence="10">Thiol reductant ABC exporter CydD subunit</fullName>
    </submittedName>
</protein>
<feature type="transmembrane region" description="Helical" evidence="7">
    <location>
        <begin position="138"/>
        <end position="155"/>
    </location>
</feature>
<dbReference type="NCBIfam" id="TIGR02857">
    <property type="entry name" value="CydD"/>
    <property type="match status" value="1"/>
</dbReference>
<dbReference type="EMBL" id="JAUSUX010000026">
    <property type="protein sequence ID" value="MDQ0287431.1"/>
    <property type="molecule type" value="Genomic_DNA"/>
</dbReference>
<dbReference type="PANTHER" id="PTHR24221:SF590">
    <property type="entry name" value="COMPONENT LINKED WITH THE ASSEMBLY OF CYTOCHROME' TRANSPORT TRANSMEMBRANE ATP-BINDING PROTEIN ABC TRANSPORTER CYDD-RELATED"/>
    <property type="match status" value="1"/>
</dbReference>
<dbReference type="Proteomes" id="UP001225644">
    <property type="component" value="Unassembled WGS sequence"/>
</dbReference>
<proteinExistence type="predicted"/>
<evidence type="ECO:0000256" key="3">
    <source>
        <dbReference type="ARBA" id="ARBA00022741"/>
    </source>
</evidence>